<evidence type="ECO:0000313" key="1">
    <source>
        <dbReference type="EMBL" id="AIF12415.1"/>
    </source>
</evidence>
<sequence>MIIPHPMSSSSELGVILGTFWIYCSYPEMRKDRIVPHANDNPNEAKPRTVLRARTKEKLPFLKPRTDTGKSFNRRYASIGITEAISIKTAICISVRSGNAARANPAETIIRKKPAIHMNRAGPAPHGAVKDSQKTENPIPLKLVLLPFYPFELASSILFEELLCQISCR</sequence>
<reference evidence="1" key="1">
    <citation type="journal article" date="2014" name="Genome Biol. Evol.">
        <title>Pangenome evidence for extensive interdomain horizontal transfer affecting lineage core and shell genes in uncultured planktonic thaumarchaeota and euryarchaeota.</title>
        <authorList>
            <person name="Deschamps P."/>
            <person name="Zivanovic Y."/>
            <person name="Moreira D."/>
            <person name="Rodriguez-Valera F."/>
            <person name="Lopez-Garcia P."/>
        </authorList>
    </citation>
    <scope>NUCLEOTIDE SEQUENCE</scope>
</reference>
<proteinExistence type="predicted"/>
<name>A0A075HB57_9ARCH</name>
<dbReference type="EMBL" id="KF900944">
    <property type="protein sequence ID" value="AIF12415.1"/>
    <property type="molecule type" value="Genomic_DNA"/>
</dbReference>
<organism evidence="1">
    <name type="scientific">uncultured marine thaumarchaeote KM3_55_F05</name>
    <dbReference type="NCBI Taxonomy" id="1456198"/>
    <lineage>
        <taxon>Archaea</taxon>
        <taxon>Nitrososphaerota</taxon>
        <taxon>environmental samples</taxon>
    </lineage>
</organism>
<accession>A0A075HB57</accession>
<protein>
    <submittedName>
        <fullName evidence="1">Uncharacterized protein</fullName>
    </submittedName>
</protein>
<dbReference type="AlphaFoldDB" id="A0A075HB57"/>